<comment type="similarity">
    <text evidence="2 7">Belongs to the ExbD/TolR family.</text>
</comment>
<dbReference type="Proteomes" id="UP000464954">
    <property type="component" value="Chromosome"/>
</dbReference>
<evidence type="ECO:0000256" key="5">
    <source>
        <dbReference type="ARBA" id="ARBA00022989"/>
    </source>
</evidence>
<reference evidence="9 10" key="1">
    <citation type="submission" date="2020-01" db="EMBL/GenBank/DDBJ databases">
        <title>Ponticoccus aerotolerans gen. nov., sp. nov., an anaerobic bacterium and proposal of Ponticoccusceae fam. nov., Ponticoccusles ord. nov. and Ponticoccuse classis nov. in the phylum Kiritimatiellaeota.</title>
        <authorList>
            <person name="Zhou L.Y."/>
            <person name="Du Z.J."/>
        </authorList>
    </citation>
    <scope>NUCLEOTIDE SEQUENCE [LARGE SCALE GENOMIC DNA]</scope>
    <source>
        <strain evidence="9 10">S-5007</strain>
    </source>
</reference>
<dbReference type="PANTHER" id="PTHR30558:SF3">
    <property type="entry name" value="BIOPOLYMER TRANSPORT PROTEIN EXBD-RELATED"/>
    <property type="match status" value="1"/>
</dbReference>
<feature type="transmembrane region" description="Helical" evidence="8">
    <location>
        <begin position="15"/>
        <end position="33"/>
    </location>
</feature>
<name>A0A6P1MFH2_9BACT</name>
<keyword evidence="4 7" id="KW-0812">Transmembrane</keyword>
<keyword evidence="6 8" id="KW-0472">Membrane</keyword>
<evidence type="ECO:0000313" key="10">
    <source>
        <dbReference type="Proteomes" id="UP000464954"/>
    </source>
</evidence>
<evidence type="ECO:0000256" key="8">
    <source>
        <dbReference type="SAM" id="Phobius"/>
    </source>
</evidence>
<sequence>MKAWLDDLINEKVELQIAPLIDVVFLLLIYFMVSSSLKRSEADLSMSLPSAVAQTQELKMPDEQIIEVLANGHIVLNDREYTDPNKADLEDLERTLTRYREASALMNTPAMITIAAEDNSLHERVIDVLNACAGAQITSVTFGSAE</sequence>
<protein>
    <recommendedName>
        <fullName evidence="11">Biopolymer transporter ExbD</fullName>
    </recommendedName>
</protein>
<dbReference type="KEGG" id="taer:GT409_15360"/>
<dbReference type="GO" id="GO:0005886">
    <property type="term" value="C:plasma membrane"/>
    <property type="evidence" value="ECO:0007669"/>
    <property type="project" value="UniProtKB-SubCell"/>
</dbReference>
<accession>A0A6P1MFH2</accession>
<gene>
    <name evidence="9" type="ORF">GT409_15360</name>
</gene>
<evidence type="ECO:0000256" key="7">
    <source>
        <dbReference type="RuleBase" id="RU003879"/>
    </source>
</evidence>
<evidence type="ECO:0000256" key="3">
    <source>
        <dbReference type="ARBA" id="ARBA00022475"/>
    </source>
</evidence>
<evidence type="ECO:0000256" key="2">
    <source>
        <dbReference type="ARBA" id="ARBA00005811"/>
    </source>
</evidence>
<proteinExistence type="inferred from homology"/>
<keyword evidence="7" id="KW-0813">Transport</keyword>
<evidence type="ECO:0000256" key="1">
    <source>
        <dbReference type="ARBA" id="ARBA00004162"/>
    </source>
</evidence>
<dbReference type="Pfam" id="PF02472">
    <property type="entry name" value="ExbD"/>
    <property type="match status" value="1"/>
</dbReference>
<keyword evidence="10" id="KW-1185">Reference proteome</keyword>
<evidence type="ECO:0000313" key="9">
    <source>
        <dbReference type="EMBL" id="QHI70758.1"/>
    </source>
</evidence>
<keyword evidence="7" id="KW-0653">Protein transport</keyword>
<dbReference type="EMBL" id="CP047593">
    <property type="protein sequence ID" value="QHI70758.1"/>
    <property type="molecule type" value="Genomic_DNA"/>
</dbReference>
<dbReference type="GO" id="GO:0015031">
    <property type="term" value="P:protein transport"/>
    <property type="evidence" value="ECO:0007669"/>
    <property type="project" value="UniProtKB-KW"/>
</dbReference>
<dbReference type="GO" id="GO:0022857">
    <property type="term" value="F:transmembrane transporter activity"/>
    <property type="evidence" value="ECO:0007669"/>
    <property type="project" value="InterPro"/>
</dbReference>
<evidence type="ECO:0000256" key="4">
    <source>
        <dbReference type="ARBA" id="ARBA00022692"/>
    </source>
</evidence>
<dbReference type="PANTHER" id="PTHR30558">
    <property type="entry name" value="EXBD MEMBRANE COMPONENT OF PMF-DRIVEN MACROMOLECULE IMPORT SYSTEM"/>
    <property type="match status" value="1"/>
</dbReference>
<keyword evidence="5 8" id="KW-1133">Transmembrane helix</keyword>
<dbReference type="AlphaFoldDB" id="A0A6P1MFH2"/>
<evidence type="ECO:0008006" key="11">
    <source>
        <dbReference type="Google" id="ProtNLM"/>
    </source>
</evidence>
<evidence type="ECO:0000256" key="6">
    <source>
        <dbReference type="ARBA" id="ARBA00023136"/>
    </source>
</evidence>
<comment type="subcellular location">
    <subcellularLocation>
        <location evidence="1">Cell membrane</location>
        <topology evidence="1">Single-pass membrane protein</topology>
    </subcellularLocation>
    <subcellularLocation>
        <location evidence="7">Cell membrane</location>
        <topology evidence="7">Single-pass type II membrane protein</topology>
    </subcellularLocation>
</comment>
<organism evidence="9 10">
    <name type="scientific">Tichowtungia aerotolerans</name>
    <dbReference type="NCBI Taxonomy" id="2697043"/>
    <lineage>
        <taxon>Bacteria</taxon>
        <taxon>Pseudomonadati</taxon>
        <taxon>Kiritimatiellota</taxon>
        <taxon>Tichowtungiia</taxon>
        <taxon>Tichowtungiales</taxon>
        <taxon>Tichowtungiaceae</taxon>
        <taxon>Tichowtungia</taxon>
    </lineage>
</organism>
<dbReference type="RefSeq" id="WP_160629930.1">
    <property type="nucleotide sequence ID" value="NZ_CP047593.1"/>
</dbReference>
<keyword evidence="3" id="KW-1003">Cell membrane</keyword>
<dbReference type="InterPro" id="IPR003400">
    <property type="entry name" value="ExbD"/>
</dbReference>